<dbReference type="InterPro" id="IPR001932">
    <property type="entry name" value="PPM-type_phosphatase-like_dom"/>
</dbReference>
<dbReference type="Gene3D" id="3.60.40.10">
    <property type="entry name" value="PPM-type phosphatase domain"/>
    <property type="match status" value="1"/>
</dbReference>
<dbReference type="SMART" id="SM00331">
    <property type="entry name" value="PP2C_SIG"/>
    <property type="match status" value="1"/>
</dbReference>
<dbReference type="SUPFAM" id="SSF81606">
    <property type="entry name" value="PP2C-like"/>
    <property type="match status" value="1"/>
</dbReference>
<protein>
    <submittedName>
        <fullName evidence="2">Serine/threonine-protein phosphatase</fullName>
    </submittedName>
</protein>
<dbReference type="EMBL" id="JAACYA010000001">
    <property type="protein sequence ID" value="MBK3332245.1"/>
    <property type="molecule type" value="Genomic_DNA"/>
</dbReference>
<sequence length="247" mass="28281">MIKVSFCMDRGLRNYQEDCIYVDGEIIQTDYMDCPIEKAVDKLSALFAVCDGMGGLSHGDMASRFVCEKFRMMDIPFSKEGVIDALKKIQHDFESSGFIWSGTTVAGVYMNGKKGIIFNAGDSRVYKYTSERLIYLSHDHSYIQSLVDRGVISYEEAFYHPARHIVEFGIGDVFSQEWDLGKLPYVTEDVLSDDEVYLICSDGLSDYMTDREIHQYLYPDPFDNFKNLLNQLEKVKSDNYSIILVKS</sequence>
<keyword evidence="3" id="KW-1185">Reference proteome</keyword>
<evidence type="ECO:0000313" key="2">
    <source>
        <dbReference type="EMBL" id="MBK3332245.1"/>
    </source>
</evidence>
<dbReference type="Proteomes" id="UP000772812">
    <property type="component" value="Unassembled WGS sequence"/>
</dbReference>
<dbReference type="SMART" id="SM00332">
    <property type="entry name" value="PP2Cc"/>
    <property type="match status" value="1"/>
</dbReference>
<dbReference type="PANTHER" id="PTHR47992">
    <property type="entry name" value="PROTEIN PHOSPHATASE"/>
    <property type="match status" value="1"/>
</dbReference>
<dbReference type="CDD" id="cd00143">
    <property type="entry name" value="PP2Cc"/>
    <property type="match status" value="1"/>
</dbReference>
<proteinExistence type="predicted"/>
<accession>A0ABS1GH48</accession>
<dbReference type="PROSITE" id="PS51746">
    <property type="entry name" value="PPM_2"/>
    <property type="match status" value="1"/>
</dbReference>
<organism evidence="2 3">
    <name type="scientific">Persephonella atlantica</name>
    <dbReference type="NCBI Taxonomy" id="2699429"/>
    <lineage>
        <taxon>Bacteria</taxon>
        <taxon>Pseudomonadati</taxon>
        <taxon>Aquificota</taxon>
        <taxon>Aquificia</taxon>
        <taxon>Aquificales</taxon>
        <taxon>Hydrogenothermaceae</taxon>
        <taxon>Persephonella</taxon>
    </lineage>
</organism>
<evidence type="ECO:0000259" key="1">
    <source>
        <dbReference type="PROSITE" id="PS51746"/>
    </source>
</evidence>
<reference evidence="2 3" key="1">
    <citation type="journal article" date="2021" name="Syst. Appl. Microbiol.">
        <title>Persephonella atlantica sp. nov.: How to adapt to physico-chemical gradients in high temperature hydrothermal habitats.</title>
        <authorList>
            <person name="Francois D.X."/>
            <person name="Godfroy A."/>
            <person name="Mathien C."/>
            <person name="Aube J."/>
            <person name="Cathalot C."/>
            <person name="Lesongeur F."/>
            <person name="L'Haridon S."/>
            <person name="Philippon X."/>
            <person name="Roussel E.G."/>
        </authorList>
    </citation>
    <scope>NUCLEOTIDE SEQUENCE [LARGE SCALE GENOMIC DNA]</scope>
    <source>
        <strain evidence="2 3">MO1340</strain>
    </source>
</reference>
<feature type="domain" description="PPM-type phosphatase" evidence="1">
    <location>
        <begin position="3"/>
        <end position="247"/>
    </location>
</feature>
<dbReference type="InterPro" id="IPR015655">
    <property type="entry name" value="PP2C"/>
</dbReference>
<dbReference type="InterPro" id="IPR036457">
    <property type="entry name" value="PPM-type-like_dom_sf"/>
</dbReference>
<gene>
    <name evidence="2" type="ORF">GWK41_04090</name>
</gene>
<evidence type="ECO:0000313" key="3">
    <source>
        <dbReference type="Proteomes" id="UP000772812"/>
    </source>
</evidence>
<name>A0ABS1GH48_9AQUI</name>
<comment type="caution">
    <text evidence="2">The sequence shown here is derived from an EMBL/GenBank/DDBJ whole genome shotgun (WGS) entry which is preliminary data.</text>
</comment>
<dbReference type="RefSeq" id="WP_200673627.1">
    <property type="nucleotide sequence ID" value="NZ_JAACYA010000001.1"/>
</dbReference>